<dbReference type="Proteomes" id="UP001237642">
    <property type="component" value="Unassembled WGS sequence"/>
</dbReference>
<dbReference type="PROSITE" id="PS51297">
    <property type="entry name" value="K_BOX"/>
    <property type="match status" value="1"/>
</dbReference>
<keyword evidence="5" id="KW-1185">Reference proteome</keyword>
<evidence type="ECO:0000313" key="5">
    <source>
        <dbReference type="Proteomes" id="UP001237642"/>
    </source>
</evidence>
<reference evidence="4" key="2">
    <citation type="submission" date="2023-05" db="EMBL/GenBank/DDBJ databases">
        <authorList>
            <person name="Schelkunov M.I."/>
        </authorList>
    </citation>
    <scope>NUCLEOTIDE SEQUENCE</scope>
    <source>
        <strain evidence="4">Hsosn_3</strain>
        <tissue evidence="4">Leaf</tissue>
    </source>
</reference>
<keyword evidence="1" id="KW-0175">Coiled coil</keyword>
<gene>
    <name evidence="4" type="ORF">POM88_004154</name>
</gene>
<organism evidence="4 5">
    <name type="scientific">Heracleum sosnowskyi</name>
    <dbReference type="NCBI Taxonomy" id="360622"/>
    <lineage>
        <taxon>Eukaryota</taxon>
        <taxon>Viridiplantae</taxon>
        <taxon>Streptophyta</taxon>
        <taxon>Embryophyta</taxon>
        <taxon>Tracheophyta</taxon>
        <taxon>Spermatophyta</taxon>
        <taxon>Magnoliopsida</taxon>
        <taxon>eudicotyledons</taxon>
        <taxon>Gunneridae</taxon>
        <taxon>Pentapetalae</taxon>
        <taxon>asterids</taxon>
        <taxon>campanulids</taxon>
        <taxon>Apiales</taxon>
        <taxon>Apiaceae</taxon>
        <taxon>Apioideae</taxon>
        <taxon>apioid superclade</taxon>
        <taxon>Tordylieae</taxon>
        <taxon>Tordyliinae</taxon>
        <taxon>Heracleum</taxon>
    </lineage>
</organism>
<dbReference type="GO" id="GO:0003700">
    <property type="term" value="F:DNA-binding transcription factor activity"/>
    <property type="evidence" value="ECO:0007669"/>
    <property type="project" value="InterPro"/>
</dbReference>
<feature type="coiled-coil region" evidence="1">
    <location>
        <begin position="74"/>
        <end position="130"/>
    </location>
</feature>
<dbReference type="PANTHER" id="PTHR48019">
    <property type="entry name" value="SERUM RESPONSE FACTOR HOMOLOG"/>
    <property type="match status" value="1"/>
</dbReference>
<evidence type="ECO:0000259" key="3">
    <source>
        <dbReference type="PROSITE" id="PS51297"/>
    </source>
</evidence>
<dbReference type="InterPro" id="IPR050142">
    <property type="entry name" value="MADS-box/MEF2_TF"/>
</dbReference>
<dbReference type="InterPro" id="IPR002487">
    <property type="entry name" value="TF_Kbox"/>
</dbReference>
<feature type="domain" description="K-box" evidence="3">
    <location>
        <begin position="40"/>
        <end position="130"/>
    </location>
</feature>
<evidence type="ECO:0000256" key="1">
    <source>
        <dbReference type="SAM" id="Coils"/>
    </source>
</evidence>
<protein>
    <submittedName>
        <fullName evidence="4">FRUITFULL 2 MADS-box transcription factor</fullName>
    </submittedName>
</protein>
<dbReference type="AlphaFoldDB" id="A0AAD8JJA3"/>
<sequence>MGRGKLSEFSTDSCMERILERHERYSSAEGQLVAIDTISQGSWTLEHAKLKARIEVLQKNQRHYMGEDLDSLSLKELQSLETQLDSALKNLRSRKNQMMFESISQIQKKDKALQEQNNMLSKKVKNKEKELAPLCPHEQQNQKSSPLVLQKPMQPFNVTGDVFQAVGNTGDHEGTNQTNTTIPSWMLSHIS</sequence>
<dbReference type="GO" id="GO:0005634">
    <property type="term" value="C:nucleus"/>
    <property type="evidence" value="ECO:0007669"/>
    <property type="project" value="InterPro"/>
</dbReference>
<proteinExistence type="predicted"/>
<reference evidence="4" key="1">
    <citation type="submission" date="2023-02" db="EMBL/GenBank/DDBJ databases">
        <title>Genome of toxic invasive species Heracleum sosnowskyi carries increased number of genes despite the absence of recent whole-genome duplications.</title>
        <authorList>
            <person name="Schelkunov M."/>
            <person name="Shtratnikova V."/>
            <person name="Makarenko M."/>
            <person name="Klepikova A."/>
            <person name="Omelchenko D."/>
            <person name="Novikova G."/>
            <person name="Obukhova E."/>
            <person name="Bogdanov V."/>
            <person name="Penin A."/>
            <person name="Logacheva M."/>
        </authorList>
    </citation>
    <scope>NUCLEOTIDE SEQUENCE</scope>
    <source>
        <strain evidence="4">Hsosn_3</strain>
        <tissue evidence="4">Leaf</tissue>
    </source>
</reference>
<name>A0AAD8JJA3_9APIA</name>
<dbReference type="Pfam" id="PF01486">
    <property type="entry name" value="K-box"/>
    <property type="match status" value="1"/>
</dbReference>
<comment type="caution">
    <text evidence="4">The sequence shown here is derived from an EMBL/GenBank/DDBJ whole genome shotgun (WGS) entry which is preliminary data.</text>
</comment>
<feature type="region of interest" description="Disordered" evidence="2">
    <location>
        <begin position="168"/>
        <end position="191"/>
    </location>
</feature>
<evidence type="ECO:0000313" key="4">
    <source>
        <dbReference type="EMBL" id="KAK1404549.1"/>
    </source>
</evidence>
<accession>A0AAD8JJA3</accession>
<dbReference type="EMBL" id="JAUIZM010000001">
    <property type="protein sequence ID" value="KAK1404549.1"/>
    <property type="molecule type" value="Genomic_DNA"/>
</dbReference>
<evidence type="ECO:0000256" key="2">
    <source>
        <dbReference type="SAM" id="MobiDB-lite"/>
    </source>
</evidence>